<keyword evidence="6" id="KW-0119">Carbohydrate metabolism</keyword>
<keyword evidence="5" id="KW-0808">Transferase</keyword>
<comment type="similarity">
    <text evidence="1">Belongs to the glycosyltransferase group 1 family. Glycosyltransferase 4 subfamily.</text>
</comment>
<proteinExistence type="inferred from homology"/>
<dbReference type="STRING" id="641025.SAMN05421507_10837"/>
<evidence type="ECO:0000259" key="7">
    <source>
        <dbReference type="Pfam" id="PF00534"/>
    </source>
</evidence>
<dbReference type="GO" id="GO:0016757">
    <property type="term" value="F:glycosyltransferase activity"/>
    <property type="evidence" value="ECO:0007669"/>
    <property type="project" value="UniProtKB-KW"/>
</dbReference>
<evidence type="ECO:0000313" key="9">
    <source>
        <dbReference type="EMBL" id="SDP40327.1"/>
    </source>
</evidence>
<dbReference type="EMBL" id="FNIX01000008">
    <property type="protein sequence ID" value="SDP40327.1"/>
    <property type="molecule type" value="Genomic_DNA"/>
</dbReference>
<protein>
    <submittedName>
        <fullName evidence="9">Trehalose synthase</fullName>
    </submittedName>
</protein>
<evidence type="ECO:0000256" key="6">
    <source>
        <dbReference type="ARBA" id="ARBA00023277"/>
    </source>
</evidence>
<accession>A0A1H0SF59</accession>
<keyword evidence="3" id="KW-0313">Glucose metabolism</keyword>
<keyword evidence="10" id="KW-1185">Reference proteome</keyword>
<gene>
    <name evidence="9" type="ORF">SAMN05421507_10837</name>
</gene>
<evidence type="ECO:0000256" key="3">
    <source>
        <dbReference type="ARBA" id="ARBA00022526"/>
    </source>
</evidence>
<dbReference type="Gene3D" id="3.40.50.2000">
    <property type="entry name" value="Glycogen Phosphorylase B"/>
    <property type="match status" value="2"/>
</dbReference>
<sequence>MITQSQQAQPAHPVFPVEVGTSPHPQVFGLRRAAERLARKLGPRRIWHVNSTPAGGGVAELLWSSIARQQSLGLPVGWLIADAEPEFFQLTKRIHHGLHNRCAAEFTAEDARLYRDVTARSAKQLLEYVRPGDVVLLHDPQTAGIAPHLLDAGVKVVWRSHIGTTERGAAVAAAWNFLRPYVEVIPTCVFTIAGFAPAYLSPAQVTAVTPSIDPEAPKNRDLSPQQCRELLRRAGLTGAPDEAVGYAVQDQPLPADAPVVTQVSRWDPLKDMTGVLRSFAEHVPTGHLLLAGPDPADIPDDPEGAGIFAEVCRMRESLPPDVRRRVHLCVLTLADQTTNALVINAIQRSSTIIVQKSLEEGFGLTVTEAMWKSRPIVATSVGGLTAQLVDGSSGLLVDPTDSLAFASSVNSLLADETRAARLGAAAHDRCRDRFLVDRELGDYLNLYRTALDG</sequence>
<evidence type="ECO:0000256" key="4">
    <source>
        <dbReference type="ARBA" id="ARBA00022676"/>
    </source>
</evidence>
<dbReference type="AlphaFoldDB" id="A0A1H0SF59"/>
<dbReference type="PANTHER" id="PTHR47779:SF1">
    <property type="entry name" value="SYNTHASE (CCG-9), PUTATIVE (AFU_ORTHOLOGUE AFUA_3G12100)-RELATED"/>
    <property type="match status" value="1"/>
</dbReference>
<dbReference type="OrthoDB" id="9772485at2"/>
<dbReference type="Pfam" id="PF21269">
    <property type="entry name" value="TreT_GT1"/>
    <property type="match status" value="1"/>
</dbReference>
<evidence type="ECO:0000313" key="10">
    <source>
        <dbReference type="Proteomes" id="UP000199691"/>
    </source>
</evidence>
<dbReference type="Pfam" id="PF00534">
    <property type="entry name" value="Glycos_transf_1"/>
    <property type="match status" value="1"/>
</dbReference>
<dbReference type="Proteomes" id="UP000199691">
    <property type="component" value="Unassembled WGS sequence"/>
</dbReference>
<reference evidence="10" key="1">
    <citation type="submission" date="2016-10" db="EMBL/GenBank/DDBJ databases">
        <authorList>
            <person name="Varghese N."/>
            <person name="Submissions S."/>
        </authorList>
    </citation>
    <scope>NUCLEOTIDE SEQUENCE [LARGE SCALE GENOMIC DNA]</scope>
    <source>
        <strain evidence="10">CGMCC 4.6609</strain>
    </source>
</reference>
<dbReference type="PANTHER" id="PTHR47779">
    <property type="entry name" value="SYNTHASE (CCG-9), PUTATIVE (AFU_ORTHOLOGUE AFUA_3G12100)-RELATED"/>
    <property type="match status" value="1"/>
</dbReference>
<comment type="subunit">
    <text evidence="2">Homodimer.</text>
</comment>
<organism evidence="9 10">
    <name type="scientific">Lentzea jiangxiensis</name>
    <dbReference type="NCBI Taxonomy" id="641025"/>
    <lineage>
        <taxon>Bacteria</taxon>
        <taxon>Bacillati</taxon>
        <taxon>Actinomycetota</taxon>
        <taxon>Actinomycetes</taxon>
        <taxon>Pseudonocardiales</taxon>
        <taxon>Pseudonocardiaceae</taxon>
        <taxon>Lentzea</taxon>
    </lineage>
</organism>
<evidence type="ECO:0000256" key="1">
    <source>
        <dbReference type="ARBA" id="ARBA00009481"/>
    </source>
</evidence>
<dbReference type="SUPFAM" id="SSF53756">
    <property type="entry name" value="UDP-Glycosyltransferase/glycogen phosphorylase"/>
    <property type="match status" value="1"/>
</dbReference>
<feature type="domain" description="Glycosyl transferase family 1" evidence="7">
    <location>
        <begin position="345"/>
        <end position="427"/>
    </location>
</feature>
<keyword evidence="4" id="KW-0328">Glycosyltransferase</keyword>
<evidence type="ECO:0000256" key="5">
    <source>
        <dbReference type="ARBA" id="ARBA00022679"/>
    </source>
</evidence>
<evidence type="ECO:0000259" key="8">
    <source>
        <dbReference type="Pfam" id="PF21269"/>
    </source>
</evidence>
<dbReference type="InterPro" id="IPR001296">
    <property type="entry name" value="Glyco_trans_1"/>
</dbReference>
<evidence type="ECO:0000256" key="2">
    <source>
        <dbReference type="ARBA" id="ARBA00011738"/>
    </source>
</evidence>
<dbReference type="InterPro" id="IPR052078">
    <property type="entry name" value="Trehalose_Metab_GTase"/>
</dbReference>
<name>A0A1H0SF59_9PSEU</name>
<feature type="domain" description="Trehalose synthase N-terminal" evidence="8">
    <location>
        <begin position="48"/>
        <end position="196"/>
    </location>
</feature>
<dbReference type="RefSeq" id="WP_090099280.1">
    <property type="nucleotide sequence ID" value="NZ_FNIX01000008.1"/>
</dbReference>
<dbReference type="GO" id="GO:0006006">
    <property type="term" value="P:glucose metabolic process"/>
    <property type="evidence" value="ECO:0007669"/>
    <property type="project" value="UniProtKB-KW"/>
</dbReference>
<dbReference type="InterPro" id="IPR049438">
    <property type="entry name" value="TreT_GT1"/>
</dbReference>